<evidence type="ECO:0000313" key="2">
    <source>
        <dbReference type="EMBL" id="MDF2258203.1"/>
    </source>
</evidence>
<dbReference type="EMBL" id="JARHTQ010000014">
    <property type="protein sequence ID" value="MDF2258203.1"/>
    <property type="molecule type" value="Genomic_DNA"/>
</dbReference>
<evidence type="ECO:0000313" key="3">
    <source>
        <dbReference type="Proteomes" id="UP001220022"/>
    </source>
</evidence>
<name>A0ABT5Z2Z7_9ACTN</name>
<evidence type="ECO:0000256" key="1">
    <source>
        <dbReference type="SAM" id="MobiDB-lite"/>
    </source>
</evidence>
<keyword evidence="3" id="KW-1185">Reference proteome</keyword>
<accession>A0ABT5Z2Z7</accession>
<sequence>MADYNNGVPPERLDERQLIRELEAIHRTRHETLLYGSSDALRTHSSRMAALEGEYLRRHPQRRPAAGRTRAGARARAACV</sequence>
<dbReference type="RefSeq" id="WP_275816997.1">
    <property type="nucleotide sequence ID" value="NZ_BAAANM010000025.1"/>
</dbReference>
<gene>
    <name evidence="2" type="ORF">P2L57_21525</name>
</gene>
<feature type="region of interest" description="Disordered" evidence="1">
    <location>
        <begin position="60"/>
        <end position="80"/>
    </location>
</feature>
<reference evidence="2 3" key="1">
    <citation type="submission" date="2023-03" db="EMBL/GenBank/DDBJ databases">
        <title>Draft genome sequence of type strain Streptomyces ferralitis JCM 14344.</title>
        <authorList>
            <person name="Klaysubun C."/>
            <person name="Duangmal K."/>
        </authorList>
    </citation>
    <scope>NUCLEOTIDE SEQUENCE [LARGE SCALE GENOMIC DNA]</scope>
    <source>
        <strain evidence="2 3">JCM 14344</strain>
    </source>
</reference>
<organism evidence="2 3">
    <name type="scientific">Streptantibioticus ferralitis</name>
    <dbReference type="NCBI Taxonomy" id="236510"/>
    <lineage>
        <taxon>Bacteria</taxon>
        <taxon>Bacillati</taxon>
        <taxon>Actinomycetota</taxon>
        <taxon>Actinomycetes</taxon>
        <taxon>Kitasatosporales</taxon>
        <taxon>Streptomycetaceae</taxon>
        <taxon>Streptantibioticus</taxon>
    </lineage>
</organism>
<dbReference type="Proteomes" id="UP001220022">
    <property type="component" value="Unassembled WGS sequence"/>
</dbReference>
<dbReference type="Pfam" id="PF19655">
    <property type="entry name" value="DUF6158"/>
    <property type="match status" value="1"/>
</dbReference>
<dbReference type="InterPro" id="IPR046156">
    <property type="entry name" value="DUF6158"/>
</dbReference>
<comment type="caution">
    <text evidence="2">The sequence shown here is derived from an EMBL/GenBank/DDBJ whole genome shotgun (WGS) entry which is preliminary data.</text>
</comment>
<protein>
    <submittedName>
        <fullName evidence="2">DUF6158 family protein</fullName>
    </submittedName>
</protein>
<proteinExistence type="predicted"/>
<feature type="compositionally biased region" description="Low complexity" evidence="1">
    <location>
        <begin position="63"/>
        <end position="80"/>
    </location>
</feature>